<name>A0A4R6VGH1_9PSEU</name>
<comment type="caution">
    <text evidence="6">The sequence shown here is derived from an EMBL/GenBank/DDBJ whole genome shotgun (WGS) entry which is preliminary data.</text>
</comment>
<keyword evidence="3" id="KW-0560">Oxidoreductase</keyword>
<dbReference type="CDD" id="cd01094">
    <property type="entry name" value="Alkanesulfonate_monoxygenase"/>
    <property type="match status" value="1"/>
</dbReference>
<dbReference type="Gene3D" id="3.20.20.30">
    <property type="entry name" value="Luciferase-like domain"/>
    <property type="match status" value="1"/>
</dbReference>
<evidence type="ECO:0000256" key="1">
    <source>
        <dbReference type="ARBA" id="ARBA00022630"/>
    </source>
</evidence>
<sequence>MTTTETRADQLRAAKHPVYNDRKLHLGTFSTNLSGGCSISTIEGALEATWENTSTLARMSDEMGFEALVPVGRWRGFGGPTNFNGTGFECFTWAAGIGATTEDAGVFITSHVPTIHPLMAAKQAATVDHITGGRVALNIVTGWHTPEIEMFGAAQLEHDKRYDMSQEWFDIVTRLWTAEETFDYDGEFYRVVDARISPLPVQSPYPVTMNAGSSPKGRHFGARNCDVVFASSDIKNQTPEGMKDKVNQFRELARTEYGREIQVWINAYIVQGDTEADAQQFLHHYVDELGDWEAASNLVTSLGVNSQSYDLSTIEDMKRHFIAGWAGYPIVGTGEQIVGALSDLVATGLDGVILSFPRYVQDMRRFQQEVYPMIVQAGLR</sequence>
<evidence type="ECO:0000313" key="6">
    <source>
        <dbReference type="EMBL" id="TDQ62378.1"/>
    </source>
</evidence>
<dbReference type="GO" id="GO:0004497">
    <property type="term" value="F:monooxygenase activity"/>
    <property type="evidence" value="ECO:0007669"/>
    <property type="project" value="UniProtKB-KW"/>
</dbReference>
<protein>
    <submittedName>
        <fullName evidence="6">Alkanesulfonate monooxygenase SsuD/methylene tetrahydromethanopterin reductase-like flavin-dependent oxidoreductase (Luciferase family)</fullName>
    </submittedName>
</protein>
<evidence type="ECO:0000256" key="3">
    <source>
        <dbReference type="ARBA" id="ARBA00023002"/>
    </source>
</evidence>
<keyword evidence="7" id="KW-1185">Reference proteome</keyword>
<dbReference type="AlphaFoldDB" id="A0A4R6VGH1"/>
<keyword evidence="4 6" id="KW-0503">Monooxygenase</keyword>
<dbReference type="InterPro" id="IPR011251">
    <property type="entry name" value="Luciferase-like_dom"/>
</dbReference>
<dbReference type="GO" id="GO:0016705">
    <property type="term" value="F:oxidoreductase activity, acting on paired donors, with incorporation or reduction of molecular oxygen"/>
    <property type="evidence" value="ECO:0007669"/>
    <property type="project" value="InterPro"/>
</dbReference>
<accession>A0A4R6VGH1</accession>
<feature type="domain" description="Luciferase-like" evidence="5">
    <location>
        <begin position="48"/>
        <end position="350"/>
    </location>
</feature>
<evidence type="ECO:0000256" key="4">
    <source>
        <dbReference type="ARBA" id="ARBA00023033"/>
    </source>
</evidence>
<dbReference type="OrthoDB" id="9814695at2"/>
<proteinExistence type="predicted"/>
<dbReference type="InterPro" id="IPR036661">
    <property type="entry name" value="Luciferase-like_sf"/>
</dbReference>
<organism evidence="6 7">
    <name type="scientific">Actinomycetospora succinea</name>
    <dbReference type="NCBI Taxonomy" id="663603"/>
    <lineage>
        <taxon>Bacteria</taxon>
        <taxon>Bacillati</taxon>
        <taxon>Actinomycetota</taxon>
        <taxon>Actinomycetes</taxon>
        <taxon>Pseudonocardiales</taxon>
        <taxon>Pseudonocardiaceae</taxon>
        <taxon>Actinomycetospora</taxon>
    </lineage>
</organism>
<evidence type="ECO:0000313" key="7">
    <source>
        <dbReference type="Proteomes" id="UP000295705"/>
    </source>
</evidence>
<dbReference type="Pfam" id="PF00296">
    <property type="entry name" value="Bac_luciferase"/>
    <property type="match status" value="1"/>
</dbReference>
<dbReference type="PANTHER" id="PTHR42847:SF4">
    <property type="entry name" value="ALKANESULFONATE MONOOXYGENASE-RELATED"/>
    <property type="match status" value="1"/>
</dbReference>
<dbReference type="SUPFAM" id="SSF51679">
    <property type="entry name" value="Bacterial luciferase-like"/>
    <property type="match status" value="1"/>
</dbReference>
<dbReference type="InterPro" id="IPR050172">
    <property type="entry name" value="SsuD_RutA_monooxygenase"/>
</dbReference>
<dbReference type="PANTHER" id="PTHR42847">
    <property type="entry name" value="ALKANESULFONATE MONOOXYGENASE"/>
    <property type="match status" value="1"/>
</dbReference>
<dbReference type="Proteomes" id="UP000295705">
    <property type="component" value="Unassembled WGS sequence"/>
</dbReference>
<dbReference type="RefSeq" id="WP_133825465.1">
    <property type="nucleotide sequence ID" value="NZ_BAABHR010000029.1"/>
</dbReference>
<evidence type="ECO:0000256" key="2">
    <source>
        <dbReference type="ARBA" id="ARBA00022643"/>
    </source>
</evidence>
<reference evidence="6 7" key="1">
    <citation type="submission" date="2019-03" db="EMBL/GenBank/DDBJ databases">
        <title>Genomic Encyclopedia of Type Strains, Phase IV (KMG-IV): sequencing the most valuable type-strain genomes for metagenomic binning, comparative biology and taxonomic classification.</title>
        <authorList>
            <person name="Goeker M."/>
        </authorList>
    </citation>
    <scope>NUCLEOTIDE SEQUENCE [LARGE SCALE GENOMIC DNA]</scope>
    <source>
        <strain evidence="6 7">DSM 45775</strain>
    </source>
</reference>
<evidence type="ECO:0000259" key="5">
    <source>
        <dbReference type="Pfam" id="PF00296"/>
    </source>
</evidence>
<keyword evidence="2" id="KW-0288">FMN</keyword>
<gene>
    <name evidence="6" type="ORF">EV188_10232</name>
</gene>
<keyword evidence="1" id="KW-0285">Flavoprotein</keyword>
<dbReference type="EMBL" id="SNYO01000002">
    <property type="protein sequence ID" value="TDQ62378.1"/>
    <property type="molecule type" value="Genomic_DNA"/>
</dbReference>